<keyword evidence="3" id="KW-1185">Reference proteome</keyword>
<dbReference type="RefSeq" id="WP_128390924.1">
    <property type="nucleotide sequence ID" value="NZ_SBII01000012.1"/>
</dbReference>
<proteinExistence type="predicted"/>
<evidence type="ECO:0000259" key="1">
    <source>
        <dbReference type="PROSITE" id="PS50042"/>
    </source>
</evidence>
<evidence type="ECO:0000313" key="2">
    <source>
        <dbReference type="EMBL" id="RWW92343.1"/>
    </source>
</evidence>
<protein>
    <submittedName>
        <fullName evidence="2">Crp/Fnr family transcriptional regulator</fullName>
    </submittedName>
</protein>
<dbReference type="InterPro" id="IPR018490">
    <property type="entry name" value="cNMP-bd_dom_sf"/>
</dbReference>
<organism evidence="2 3">
    <name type="scientific">Flavobacterium cerinum</name>
    <dbReference type="NCBI Taxonomy" id="2502784"/>
    <lineage>
        <taxon>Bacteria</taxon>
        <taxon>Pseudomonadati</taxon>
        <taxon>Bacteroidota</taxon>
        <taxon>Flavobacteriia</taxon>
        <taxon>Flavobacteriales</taxon>
        <taxon>Flavobacteriaceae</taxon>
        <taxon>Flavobacterium</taxon>
    </lineage>
</organism>
<evidence type="ECO:0000313" key="3">
    <source>
        <dbReference type="Proteomes" id="UP000287527"/>
    </source>
</evidence>
<reference evidence="2 3" key="1">
    <citation type="submission" date="2019-01" db="EMBL/GenBank/DDBJ databases">
        <title>Flavobacterium sp. nov.,isolated from freshwater.</title>
        <authorList>
            <person name="Zhang R."/>
            <person name="Du Z.-J."/>
        </authorList>
    </citation>
    <scope>NUCLEOTIDE SEQUENCE [LARGE SCALE GENOMIC DNA]</scope>
    <source>
        <strain evidence="2 3">1E403</strain>
    </source>
</reference>
<dbReference type="InterPro" id="IPR000595">
    <property type="entry name" value="cNMP-bd_dom"/>
</dbReference>
<comment type="caution">
    <text evidence="2">The sequence shown here is derived from an EMBL/GenBank/DDBJ whole genome shotgun (WGS) entry which is preliminary data.</text>
</comment>
<dbReference type="InterPro" id="IPR014710">
    <property type="entry name" value="RmlC-like_jellyroll"/>
</dbReference>
<sequence>MFEAIITHINKHVLLTPAEEEILTSSLTIRDVKKKEHLLKEGQVCTENYFIIKGCFRMYINTSKGVEQVIQFGIENWWITDYVSFKSGQPSGFNIQAVENSQVVVLHKKVVEELFSKIPKLERYFRVVAEKAYSAQLMRIHYIFNLTGEEQYNLMNSRFPEFVQRIPQYLLASFLGITPEFLSKLRAKKE</sequence>
<dbReference type="OrthoDB" id="1092431at2"/>
<dbReference type="EMBL" id="SBII01000012">
    <property type="protein sequence ID" value="RWW92343.1"/>
    <property type="molecule type" value="Genomic_DNA"/>
</dbReference>
<feature type="domain" description="Cyclic nucleotide-binding" evidence="1">
    <location>
        <begin position="15"/>
        <end position="123"/>
    </location>
</feature>
<dbReference type="Pfam" id="PF00027">
    <property type="entry name" value="cNMP_binding"/>
    <property type="match status" value="1"/>
</dbReference>
<dbReference type="Gene3D" id="2.60.120.10">
    <property type="entry name" value="Jelly Rolls"/>
    <property type="match status" value="1"/>
</dbReference>
<name>A0A444GN02_9FLAO</name>
<dbReference type="AlphaFoldDB" id="A0A444GN02"/>
<dbReference type="CDD" id="cd00038">
    <property type="entry name" value="CAP_ED"/>
    <property type="match status" value="1"/>
</dbReference>
<dbReference type="Proteomes" id="UP000287527">
    <property type="component" value="Unassembled WGS sequence"/>
</dbReference>
<accession>A0A444GN02</accession>
<dbReference type="SUPFAM" id="SSF51206">
    <property type="entry name" value="cAMP-binding domain-like"/>
    <property type="match status" value="1"/>
</dbReference>
<dbReference type="PROSITE" id="PS50042">
    <property type="entry name" value="CNMP_BINDING_3"/>
    <property type="match status" value="1"/>
</dbReference>
<gene>
    <name evidence="2" type="ORF">EPI11_15650</name>
</gene>